<dbReference type="PANTHER" id="PTHR12838">
    <property type="entry name" value="U3 SMALL NUCLEOLAR RNA-ASSOCIATED PROTEIN 11"/>
    <property type="match status" value="1"/>
</dbReference>
<evidence type="ECO:0000256" key="1">
    <source>
        <dbReference type="ARBA" id="ARBA00004099"/>
    </source>
</evidence>
<dbReference type="Proteomes" id="UP000271241">
    <property type="component" value="Unassembled WGS sequence"/>
</dbReference>
<sequence length="268" mass="31336">MSSLRNAVRQRTHRERGQLPGRERLGQLEKHKDYVKRAKDYNFKEKRLSALRQKAHFRNPDEFYFKMINSQTKNGVHITERAKSLPDDMRKLLKSQDLNYVGYARSIDKKKIERLQGDLQFIGVADEEDEEDADEEMLLDGGASNAGPVKPTHTLFVDSEEQARKLDVAKHFDTLPELVQRRFNRPTIDQLKTQEIIGPDGAALEKLRKQRSRKYRELEARLDRDTKLADVEREIVIQKSLMSKGRRKKIGTDKHGLPVYKWKADRKK</sequence>
<accession>A0A4P9XVM2</accession>
<evidence type="ECO:0000256" key="7">
    <source>
        <dbReference type="SAM" id="MobiDB-lite"/>
    </source>
</evidence>
<comment type="subunit">
    <text evidence="6">Component of the ribosomal small subunit (SSU) processome.</text>
</comment>
<dbReference type="STRING" id="78915.A0A4P9XVM2"/>
<organism evidence="8 9">
    <name type="scientific">Thamnocephalis sphaerospora</name>
    <dbReference type="NCBI Taxonomy" id="78915"/>
    <lineage>
        <taxon>Eukaryota</taxon>
        <taxon>Fungi</taxon>
        <taxon>Fungi incertae sedis</taxon>
        <taxon>Zoopagomycota</taxon>
        <taxon>Zoopagomycotina</taxon>
        <taxon>Zoopagomycetes</taxon>
        <taxon>Zoopagales</taxon>
        <taxon>Sigmoideomycetaceae</taxon>
        <taxon>Thamnocephalis</taxon>
    </lineage>
</organism>
<dbReference type="PIRSF" id="PIRSF015952">
    <property type="entry name" value="U3snoRNP11"/>
    <property type="match status" value="1"/>
</dbReference>
<evidence type="ECO:0000256" key="4">
    <source>
        <dbReference type="ARBA" id="ARBA00022552"/>
    </source>
</evidence>
<evidence type="ECO:0000256" key="6">
    <source>
        <dbReference type="PIRNR" id="PIRNR015952"/>
    </source>
</evidence>
<dbReference type="EMBL" id="KZ992459">
    <property type="protein sequence ID" value="RKP10308.1"/>
    <property type="molecule type" value="Genomic_DNA"/>
</dbReference>
<evidence type="ECO:0000256" key="2">
    <source>
        <dbReference type="ARBA" id="ARBA00004604"/>
    </source>
</evidence>
<evidence type="ECO:0000256" key="5">
    <source>
        <dbReference type="ARBA" id="ARBA00023242"/>
    </source>
</evidence>
<gene>
    <name evidence="8" type="ORF">THASP1DRAFT_34156</name>
</gene>
<protein>
    <recommendedName>
        <fullName evidence="6">U3 small nucleolar RNA-associated protein 11</fullName>
        <shortName evidence="6">U3 snoRNA-associated protein 11</shortName>
    </recommendedName>
</protein>
<proteinExistence type="inferred from homology"/>
<comment type="similarity">
    <text evidence="3 6">Belongs to the UTP11 family.</text>
</comment>
<keyword evidence="9" id="KW-1185">Reference proteome</keyword>
<evidence type="ECO:0000313" key="9">
    <source>
        <dbReference type="Proteomes" id="UP000271241"/>
    </source>
</evidence>
<dbReference type="OrthoDB" id="29058at2759"/>
<dbReference type="PANTHER" id="PTHR12838:SF0">
    <property type="entry name" value="U3 SMALL NUCLEOLAR RNA-ASSOCIATED PROTEIN 11-RELATED"/>
    <property type="match status" value="1"/>
</dbReference>
<dbReference type="GO" id="GO:0006364">
    <property type="term" value="P:rRNA processing"/>
    <property type="evidence" value="ECO:0007669"/>
    <property type="project" value="UniProtKB-UniRule"/>
</dbReference>
<keyword evidence="5 6" id="KW-0539">Nucleus</keyword>
<dbReference type="GO" id="GO:0032040">
    <property type="term" value="C:small-subunit processome"/>
    <property type="evidence" value="ECO:0007669"/>
    <property type="project" value="UniProtKB-UniRule"/>
</dbReference>
<evidence type="ECO:0000313" key="8">
    <source>
        <dbReference type="EMBL" id="RKP10308.1"/>
    </source>
</evidence>
<feature type="compositionally biased region" description="Basic and acidic residues" evidence="7">
    <location>
        <begin position="15"/>
        <end position="31"/>
    </location>
</feature>
<reference evidence="9" key="1">
    <citation type="journal article" date="2018" name="Nat. Microbiol.">
        <title>Leveraging single-cell genomics to expand the fungal tree of life.</title>
        <authorList>
            <person name="Ahrendt S.R."/>
            <person name="Quandt C.A."/>
            <person name="Ciobanu D."/>
            <person name="Clum A."/>
            <person name="Salamov A."/>
            <person name="Andreopoulos B."/>
            <person name="Cheng J.F."/>
            <person name="Woyke T."/>
            <person name="Pelin A."/>
            <person name="Henrissat B."/>
            <person name="Reynolds N.K."/>
            <person name="Benny G.L."/>
            <person name="Smith M.E."/>
            <person name="James T.Y."/>
            <person name="Grigoriev I.V."/>
        </authorList>
    </citation>
    <scope>NUCLEOTIDE SEQUENCE [LARGE SCALE GENOMIC DNA]</scope>
    <source>
        <strain evidence="9">RSA 1356</strain>
    </source>
</reference>
<feature type="region of interest" description="Disordered" evidence="7">
    <location>
        <begin position="1"/>
        <end position="31"/>
    </location>
</feature>
<dbReference type="AlphaFoldDB" id="A0A4P9XVM2"/>
<name>A0A4P9XVM2_9FUNG</name>
<evidence type="ECO:0000256" key="3">
    <source>
        <dbReference type="ARBA" id="ARBA00008105"/>
    </source>
</evidence>
<dbReference type="InterPro" id="IPR007144">
    <property type="entry name" value="SSU_processome_Utp11"/>
</dbReference>
<comment type="subcellular location">
    <subcellularLocation>
        <location evidence="2 6">Nucleus</location>
        <location evidence="2 6">Nucleolus</location>
    </subcellularLocation>
</comment>
<dbReference type="Pfam" id="PF03998">
    <property type="entry name" value="Utp11"/>
    <property type="match status" value="1"/>
</dbReference>
<keyword evidence="4 6" id="KW-0698">rRNA processing</keyword>
<comment type="function">
    <text evidence="1 6">Involved in nucleolar processing of pre-18S ribosomal RNA.</text>
</comment>